<name>A0ABW6STZ8_9ACTN</name>
<dbReference type="Pfam" id="PF04075">
    <property type="entry name" value="F420H2_quin_red"/>
    <property type="match status" value="1"/>
</dbReference>
<dbReference type="SUPFAM" id="SSF50475">
    <property type="entry name" value="FMN-binding split barrel"/>
    <property type="match status" value="1"/>
</dbReference>
<dbReference type="Gene3D" id="1.20.120.520">
    <property type="entry name" value="nmb1532 protein domain like"/>
    <property type="match status" value="1"/>
</dbReference>
<dbReference type="Gene3D" id="2.30.110.10">
    <property type="entry name" value="Electron Transport, Fmn-binding Protein, Chain A"/>
    <property type="match status" value="1"/>
</dbReference>
<evidence type="ECO:0000256" key="1">
    <source>
        <dbReference type="ARBA" id="ARBA00008710"/>
    </source>
</evidence>
<sequence>MTEHRPGSSEFNRQVIEEFRANGGSVGGMFQGATLMLLTTTGARSGRPRTNPVVYLRDRDRIFVFGSNAGRPKNPDWHHNLLADPRCTVEIGTGDGQIATYAATAEPVEGAERDRIYDIQCRRDPAFTAYQAGTSRTIPVIALTRAAPGAGEERNQTIARFLVRVHDDLRADLAAIRAEVDDYFAGRRANGQAAPYGSARPRLDRKLAQHCLLFCDALHGHHTNEDGAFADFEKQFPHLTPALDRIRSEHRLVTQAVTDLQALLANLASEAGEPSIGTSAPEARDTTAPGTRPSRIGTDNATTFLAELERLASQLEEHFAYEEAHLLPALTGEPPRAG</sequence>
<dbReference type="NCBIfam" id="TIGR00026">
    <property type="entry name" value="hi_GC_TIGR00026"/>
    <property type="match status" value="1"/>
</dbReference>
<feature type="region of interest" description="Disordered" evidence="3">
    <location>
        <begin position="272"/>
        <end position="299"/>
    </location>
</feature>
<evidence type="ECO:0000256" key="2">
    <source>
        <dbReference type="ARBA" id="ARBA00049106"/>
    </source>
</evidence>
<dbReference type="InterPro" id="IPR012349">
    <property type="entry name" value="Split_barrel_FMN-bd"/>
</dbReference>
<comment type="similarity">
    <text evidence="1">Belongs to the F420H(2)-dependent quinone reductase family.</text>
</comment>
<dbReference type="InterPro" id="IPR012312">
    <property type="entry name" value="Hemerythrin-like"/>
</dbReference>
<organism evidence="5 6">
    <name type="scientific">Microtetraspora malaysiensis</name>
    <dbReference type="NCBI Taxonomy" id="161358"/>
    <lineage>
        <taxon>Bacteria</taxon>
        <taxon>Bacillati</taxon>
        <taxon>Actinomycetota</taxon>
        <taxon>Actinomycetes</taxon>
        <taxon>Streptosporangiales</taxon>
        <taxon>Streptosporangiaceae</taxon>
        <taxon>Microtetraspora</taxon>
    </lineage>
</organism>
<dbReference type="Proteomes" id="UP001602013">
    <property type="component" value="Unassembled WGS sequence"/>
</dbReference>
<dbReference type="PANTHER" id="PTHR39428:SF1">
    <property type="entry name" value="F420H(2)-DEPENDENT QUINONE REDUCTASE RV1261C"/>
    <property type="match status" value="1"/>
</dbReference>
<reference evidence="5 6" key="1">
    <citation type="submission" date="2024-10" db="EMBL/GenBank/DDBJ databases">
        <title>The Natural Products Discovery Center: Release of the First 8490 Sequenced Strains for Exploring Actinobacteria Biosynthetic Diversity.</title>
        <authorList>
            <person name="Kalkreuter E."/>
            <person name="Kautsar S.A."/>
            <person name="Yang D."/>
            <person name="Bader C.D."/>
            <person name="Teijaro C.N."/>
            <person name="Fluegel L."/>
            <person name="Davis C.M."/>
            <person name="Simpson J.R."/>
            <person name="Lauterbach L."/>
            <person name="Steele A.D."/>
            <person name="Gui C."/>
            <person name="Meng S."/>
            <person name="Li G."/>
            <person name="Viehrig K."/>
            <person name="Ye F."/>
            <person name="Su P."/>
            <person name="Kiefer A.F."/>
            <person name="Nichols A."/>
            <person name="Cepeda A.J."/>
            <person name="Yan W."/>
            <person name="Fan B."/>
            <person name="Jiang Y."/>
            <person name="Adhikari A."/>
            <person name="Zheng C.-J."/>
            <person name="Schuster L."/>
            <person name="Cowan T.M."/>
            <person name="Smanski M.J."/>
            <person name="Chevrette M.G."/>
            <person name="De Carvalho L.P.S."/>
            <person name="Shen B."/>
        </authorList>
    </citation>
    <scope>NUCLEOTIDE SEQUENCE [LARGE SCALE GENOMIC DNA]</scope>
    <source>
        <strain evidence="5 6">NPDC002173</strain>
    </source>
</reference>
<dbReference type="RefSeq" id="WP_387414019.1">
    <property type="nucleotide sequence ID" value="NZ_JBIASD010000015.1"/>
</dbReference>
<dbReference type="Pfam" id="PF01814">
    <property type="entry name" value="Hemerythrin"/>
    <property type="match status" value="1"/>
</dbReference>
<evidence type="ECO:0000256" key="3">
    <source>
        <dbReference type="SAM" id="MobiDB-lite"/>
    </source>
</evidence>
<gene>
    <name evidence="5" type="ORF">ACFYXI_23060</name>
</gene>
<dbReference type="PANTHER" id="PTHR39428">
    <property type="entry name" value="F420H(2)-DEPENDENT QUINONE REDUCTASE RV1261C"/>
    <property type="match status" value="1"/>
</dbReference>
<proteinExistence type="inferred from homology"/>
<evidence type="ECO:0000313" key="6">
    <source>
        <dbReference type="Proteomes" id="UP001602013"/>
    </source>
</evidence>
<evidence type="ECO:0000259" key="4">
    <source>
        <dbReference type="Pfam" id="PF01814"/>
    </source>
</evidence>
<comment type="caution">
    <text evidence="5">The sequence shown here is derived from an EMBL/GenBank/DDBJ whole genome shotgun (WGS) entry which is preliminary data.</text>
</comment>
<comment type="catalytic activity">
    <reaction evidence="2">
        <text>oxidized coenzyme F420-(gamma-L-Glu)(n) + a quinol + H(+) = reduced coenzyme F420-(gamma-L-Glu)(n) + a quinone</text>
        <dbReference type="Rhea" id="RHEA:39663"/>
        <dbReference type="Rhea" id="RHEA-COMP:12939"/>
        <dbReference type="Rhea" id="RHEA-COMP:14378"/>
        <dbReference type="ChEBI" id="CHEBI:15378"/>
        <dbReference type="ChEBI" id="CHEBI:24646"/>
        <dbReference type="ChEBI" id="CHEBI:132124"/>
        <dbReference type="ChEBI" id="CHEBI:133980"/>
        <dbReference type="ChEBI" id="CHEBI:139511"/>
    </reaction>
</comment>
<dbReference type="EMBL" id="JBIASD010000015">
    <property type="protein sequence ID" value="MFF3668469.1"/>
    <property type="molecule type" value="Genomic_DNA"/>
</dbReference>
<keyword evidence="6" id="KW-1185">Reference proteome</keyword>
<dbReference type="InterPro" id="IPR004378">
    <property type="entry name" value="F420H2_quin_Rdtase"/>
</dbReference>
<feature type="domain" description="Hemerythrin-like" evidence="4">
    <location>
        <begin position="158"/>
        <end position="330"/>
    </location>
</feature>
<evidence type="ECO:0000313" key="5">
    <source>
        <dbReference type="EMBL" id="MFF3668469.1"/>
    </source>
</evidence>
<protein>
    <submittedName>
        <fullName evidence="5">Nitroreductase/quinone reductase family protein</fullName>
    </submittedName>
</protein>
<accession>A0ABW6STZ8</accession>